<evidence type="ECO:0000256" key="5">
    <source>
        <dbReference type="ARBA" id="ARBA00022605"/>
    </source>
</evidence>
<dbReference type="Pfam" id="PF00815">
    <property type="entry name" value="Histidinol_dh"/>
    <property type="match status" value="1"/>
</dbReference>
<keyword evidence="20" id="KW-1185">Reference proteome</keyword>
<evidence type="ECO:0000256" key="18">
    <source>
        <dbReference type="RuleBase" id="RU004175"/>
    </source>
</evidence>
<evidence type="ECO:0000256" key="10">
    <source>
        <dbReference type="ARBA" id="ARBA00023102"/>
    </source>
</evidence>
<comment type="cofactor">
    <cofactor evidence="12 17">
        <name>Zn(2+)</name>
        <dbReference type="ChEBI" id="CHEBI:29105"/>
    </cofactor>
    <text evidence="12 17">Binds 1 zinc ion per subunit.</text>
</comment>
<sequence length="433" mass="46464">MNIFQYPVQAEWAVLQQRAAQQQIQDVEQRVQQIFEDVRQRGDAALLDYARQFDGADLSAGLRVGPEELAAAAAQVPAELQTAIRQAHANILRFHKAQIPQEERVETMPGVTCWRRAVPVQRVGLYIPGGTAPLFSTLLMLGVPARLAGCPEIVLCTPPQKDGSVNPIILFTAQLLGITTIVKAGGAQAVAALSGGTDSVPAVDKIFGPGNRYVTAAKQLATRYGVAIDMPAGPSEVLVIADESATPAFVAADLLSQAEHGPDSQVILLSDSLSMLEQTKAEVERQLRELPRAEVAAQALTESRAILLRTPEEMLYFSNQYAPEHLILAVRNPEQLAEGVTNAGSVFLGHLTPEAVGDYASGTNHTLPTNGYARNYSGVSLDSFLKKITFQRLTPEGLLNVGPVVETMAEAEGLRAHARAVTLRLEVLAGGEE</sequence>
<evidence type="ECO:0000256" key="2">
    <source>
        <dbReference type="ARBA" id="ARBA00004940"/>
    </source>
</evidence>
<dbReference type="GO" id="GO:0051287">
    <property type="term" value="F:NAD binding"/>
    <property type="evidence" value="ECO:0007669"/>
    <property type="project" value="InterPro"/>
</dbReference>
<dbReference type="SUPFAM" id="SSF53720">
    <property type="entry name" value="ALDH-like"/>
    <property type="match status" value="1"/>
</dbReference>
<dbReference type="InterPro" id="IPR022695">
    <property type="entry name" value="Histidinol_DH_monofunct"/>
</dbReference>
<dbReference type="InterPro" id="IPR012131">
    <property type="entry name" value="Hstdl_DH"/>
</dbReference>
<evidence type="ECO:0000256" key="14">
    <source>
        <dbReference type="PIRSR" id="PIRSR000099-1"/>
    </source>
</evidence>
<keyword evidence="8 12" id="KW-0560">Oxidoreductase</keyword>
<dbReference type="InterPro" id="IPR016161">
    <property type="entry name" value="Ald_DH/histidinol_DH"/>
</dbReference>
<evidence type="ECO:0000256" key="11">
    <source>
        <dbReference type="ARBA" id="ARBA00049489"/>
    </source>
</evidence>
<proteinExistence type="inferred from homology"/>
<gene>
    <name evidence="12 19" type="primary">hisD</name>
    <name evidence="19" type="ORF">H4317_09470</name>
</gene>
<evidence type="ECO:0000313" key="20">
    <source>
        <dbReference type="Proteomes" id="UP000515489"/>
    </source>
</evidence>
<feature type="active site" description="Proton acceptor" evidence="12 14">
    <location>
        <position position="325"/>
    </location>
</feature>
<feature type="active site" description="Proton acceptor" evidence="12 14">
    <location>
        <position position="324"/>
    </location>
</feature>
<dbReference type="Gene3D" id="1.20.5.1300">
    <property type="match status" value="1"/>
</dbReference>
<dbReference type="GO" id="GO:0008270">
    <property type="term" value="F:zinc ion binding"/>
    <property type="evidence" value="ECO:0007669"/>
    <property type="project" value="UniProtKB-UniRule"/>
</dbReference>
<evidence type="ECO:0000256" key="1">
    <source>
        <dbReference type="ARBA" id="ARBA00003850"/>
    </source>
</evidence>
<dbReference type="PROSITE" id="PS00611">
    <property type="entry name" value="HISOL_DEHYDROGENASE"/>
    <property type="match status" value="1"/>
</dbReference>
<comment type="similarity">
    <text evidence="3 12 13 18">Belongs to the histidinol dehydrogenase family.</text>
</comment>
<dbReference type="FunFam" id="3.40.50.1980:FF:000001">
    <property type="entry name" value="Histidinol dehydrogenase"/>
    <property type="match status" value="1"/>
</dbReference>
<dbReference type="FunFam" id="1.20.5.1300:FF:000002">
    <property type="entry name" value="Histidinol dehydrogenase, chloroplastic"/>
    <property type="match status" value="1"/>
</dbReference>
<evidence type="ECO:0000256" key="6">
    <source>
        <dbReference type="ARBA" id="ARBA00022723"/>
    </source>
</evidence>
<feature type="binding site" evidence="12 16">
    <location>
        <position position="412"/>
    </location>
    <ligand>
        <name>substrate</name>
    </ligand>
</feature>
<dbReference type="Gene3D" id="3.40.50.1980">
    <property type="entry name" value="Nitrogenase molybdenum iron protein domain"/>
    <property type="match status" value="2"/>
</dbReference>
<dbReference type="GO" id="GO:0005829">
    <property type="term" value="C:cytosol"/>
    <property type="evidence" value="ECO:0007669"/>
    <property type="project" value="TreeGrafter"/>
</dbReference>
<feature type="binding site" evidence="12 16">
    <location>
        <position position="358"/>
    </location>
    <ligand>
        <name>substrate</name>
    </ligand>
</feature>
<evidence type="ECO:0000256" key="4">
    <source>
        <dbReference type="ARBA" id="ARBA00012965"/>
    </source>
</evidence>
<dbReference type="PIRSF" id="PIRSF000099">
    <property type="entry name" value="Histidinol_dh"/>
    <property type="match status" value="1"/>
</dbReference>
<dbReference type="EC" id="1.1.1.23" evidence="4 12"/>
<dbReference type="RefSeq" id="WP_185889872.1">
    <property type="nucleotide sequence ID" value="NZ_CP060202.1"/>
</dbReference>
<comment type="catalytic activity">
    <reaction evidence="11 12">
        <text>L-histidinol + 2 NAD(+) + H2O = L-histidine + 2 NADH + 3 H(+)</text>
        <dbReference type="Rhea" id="RHEA:20641"/>
        <dbReference type="ChEBI" id="CHEBI:15377"/>
        <dbReference type="ChEBI" id="CHEBI:15378"/>
        <dbReference type="ChEBI" id="CHEBI:57540"/>
        <dbReference type="ChEBI" id="CHEBI:57595"/>
        <dbReference type="ChEBI" id="CHEBI:57699"/>
        <dbReference type="ChEBI" id="CHEBI:57945"/>
        <dbReference type="EC" id="1.1.1.23"/>
    </reaction>
</comment>
<dbReference type="InterPro" id="IPR001692">
    <property type="entry name" value="Histidinol_DH_CS"/>
</dbReference>
<dbReference type="PANTHER" id="PTHR21256:SF2">
    <property type="entry name" value="HISTIDINE BIOSYNTHESIS TRIFUNCTIONAL PROTEIN"/>
    <property type="match status" value="1"/>
</dbReference>
<feature type="binding site" evidence="12 16">
    <location>
        <position position="325"/>
    </location>
    <ligand>
        <name>substrate</name>
    </ligand>
</feature>
<feature type="binding site" evidence="12 15">
    <location>
        <position position="188"/>
    </location>
    <ligand>
        <name>NAD(+)</name>
        <dbReference type="ChEBI" id="CHEBI:57540"/>
    </ligand>
</feature>
<comment type="pathway">
    <text evidence="2 12">Amino-acid biosynthesis; L-histidine biosynthesis; L-histidine from 5-phospho-alpha-D-ribose 1-diphosphate: step 9/9.</text>
</comment>
<dbReference type="HAMAP" id="MF_01024">
    <property type="entry name" value="HisD"/>
    <property type="match status" value="1"/>
</dbReference>
<dbReference type="GO" id="GO:0000105">
    <property type="term" value="P:L-histidine biosynthetic process"/>
    <property type="evidence" value="ECO:0007669"/>
    <property type="project" value="UniProtKB-UniRule"/>
</dbReference>
<evidence type="ECO:0000256" key="15">
    <source>
        <dbReference type="PIRSR" id="PIRSR000099-2"/>
    </source>
</evidence>
<evidence type="ECO:0000256" key="8">
    <source>
        <dbReference type="ARBA" id="ARBA00023002"/>
    </source>
</evidence>
<dbReference type="FunFam" id="3.40.50.1980:FF:000002">
    <property type="entry name" value="Histidinol dehydrogenase, chloroplastic"/>
    <property type="match status" value="1"/>
</dbReference>
<feature type="binding site" evidence="12 15">
    <location>
        <position position="126"/>
    </location>
    <ligand>
        <name>NAD(+)</name>
        <dbReference type="ChEBI" id="CHEBI:57540"/>
    </ligand>
</feature>
<feature type="binding site" evidence="12 16">
    <location>
        <position position="257"/>
    </location>
    <ligand>
        <name>substrate</name>
    </ligand>
</feature>
<feature type="binding site" evidence="12 17">
    <location>
        <position position="257"/>
    </location>
    <ligand>
        <name>Zn(2+)</name>
        <dbReference type="ChEBI" id="CHEBI:29105"/>
    </ligand>
</feature>
<keyword evidence="10 12" id="KW-0368">Histidine biosynthesis</keyword>
<organism evidence="19 20">
    <name type="scientific">Hymenobacter sediminicola</name>
    <dbReference type="NCBI Taxonomy" id="2761579"/>
    <lineage>
        <taxon>Bacteria</taxon>
        <taxon>Pseudomonadati</taxon>
        <taxon>Bacteroidota</taxon>
        <taxon>Cytophagia</taxon>
        <taxon>Cytophagales</taxon>
        <taxon>Hymenobacteraceae</taxon>
        <taxon>Hymenobacter</taxon>
    </lineage>
</organism>
<dbReference type="AlphaFoldDB" id="A0A7G7WCA5"/>
<feature type="binding site" evidence="12 15">
    <location>
        <position position="211"/>
    </location>
    <ligand>
        <name>NAD(+)</name>
        <dbReference type="ChEBI" id="CHEBI:57540"/>
    </ligand>
</feature>
<dbReference type="KEGG" id="hsk:H4317_09470"/>
<feature type="binding site" evidence="12 16">
    <location>
        <position position="235"/>
    </location>
    <ligand>
        <name>substrate</name>
    </ligand>
</feature>
<feature type="binding site" evidence="12 17">
    <location>
        <position position="417"/>
    </location>
    <ligand>
        <name>Zn(2+)</name>
        <dbReference type="ChEBI" id="CHEBI:29105"/>
    </ligand>
</feature>
<feature type="binding site" evidence="12 16">
    <location>
        <position position="260"/>
    </location>
    <ligand>
        <name>substrate</name>
    </ligand>
</feature>
<dbReference type="Proteomes" id="UP000515489">
    <property type="component" value="Chromosome"/>
</dbReference>
<dbReference type="PANTHER" id="PTHR21256">
    <property type="entry name" value="HISTIDINOL DEHYDROGENASE HDH"/>
    <property type="match status" value="1"/>
</dbReference>
<keyword evidence="7 12" id="KW-0862">Zinc</keyword>
<accession>A0A7G7WCA5</accession>
<evidence type="ECO:0000256" key="12">
    <source>
        <dbReference type="HAMAP-Rule" id="MF_01024"/>
    </source>
</evidence>
<dbReference type="EMBL" id="CP060202">
    <property type="protein sequence ID" value="QNH63998.1"/>
    <property type="molecule type" value="Genomic_DNA"/>
</dbReference>
<name>A0A7G7WCA5_9BACT</name>
<evidence type="ECO:0000256" key="7">
    <source>
        <dbReference type="ARBA" id="ARBA00022833"/>
    </source>
</evidence>
<protein>
    <recommendedName>
        <fullName evidence="4 12">Histidinol dehydrogenase</fullName>
        <shortName evidence="12">HDH</shortName>
        <ecNumber evidence="4 12">1.1.1.23</ecNumber>
    </recommendedName>
</protein>
<dbReference type="CDD" id="cd06572">
    <property type="entry name" value="Histidinol_dh"/>
    <property type="match status" value="1"/>
</dbReference>
<evidence type="ECO:0000256" key="9">
    <source>
        <dbReference type="ARBA" id="ARBA00023027"/>
    </source>
</evidence>
<dbReference type="NCBIfam" id="TIGR00069">
    <property type="entry name" value="hisD"/>
    <property type="match status" value="1"/>
</dbReference>
<evidence type="ECO:0000313" key="19">
    <source>
        <dbReference type="EMBL" id="QNH63998.1"/>
    </source>
</evidence>
<evidence type="ECO:0000256" key="17">
    <source>
        <dbReference type="PIRSR" id="PIRSR000099-4"/>
    </source>
</evidence>
<evidence type="ECO:0000256" key="13">
    <source>
        <dbReference type="PIRNR" id="PIRNR000099"/>
    </source>
</evidence>
<dbReference type="PRINTS" id="PR00083">
    <property type="entry name" value="HOLDHDRGNASE"/>
</dbReference>
<feature type="binding site" evidence="12 17">
    <location>
        <position position="358"/>
    </location>
    <ligand>
        <name>Zn(2+)</name>
        <dbReference type="ChEBI" id="CHEBI:29105"/>
    </ligand>
</feature>
<evidence type="ECO:0000256" key="3">
    <source>
        <dbReference type="ARBA" id="ARBA00010178"/>
    </source>
</evidence>
<keyword evidence="9 12" id="KW-0520">NAD</keyword>
<feature type="binding site" evidence="12 17">
    <location>
        <position position="260"/>
    </location>
    <ligand>
        <name>Zn(2+)</name>
        <dbReference type="ChEBI" id="CHEBI:29105"/>
    </ligand>
</feature>
<feature type="binding site" evidence="12 16">
    <location>
        <position position="417"/>
    </location>
    <ligand>
        <name>substrate</name>
    </ligand>
</feature>
<dbReference type="GO" id="GO:0004399">
    <property type="term" value="F:histidinol dehydrogenase activity"/>
    <property type="evidence" value="ECO:0007669"/>
    <property type="project" value="UniProtKB-UniRule"/>
</dbReference>
<evidence type="ECO:0000256" key="16">
    <source>
        <dbReference type="PIRSR" id="PIRSR000099-3"/>
    </source>
</evidence>
<reference evidence="19 20" key="1">
    <citation type="submission" date="2020-08" db="EMBL/GenBank/DDBJ databases">
        <title>Hymenobacter sp. S2-20-2 genome sequencing.</title>
        <authorList>
            <person name="Jin L."/>
        </authorList>
    </citation>
    <scope>NUCLEOTIDE SEQUENCE [LARGE SCALE GENOMIC DNA]</scope>
    <source>
        <strain evidence="19 20">S2-20-2</strain>
    </source>
</reference>
<comment type="function">
    <text evidence="1 12">Catalyzes the sequential NAD-dependent oxidations of L-histidinol to L-histidinaldehyde and then to L-histidine.</text>
</comment>
<keyword evidence="6 12" id="KW-0479">Metal-binding</keyword>
<keyword evidence="5 12" id="KW-0028">Amino-acid biosynthesis</keyword>
<dbReference type="UniPathway" id="UPA00031">
    <property type="reaction ID" value="UER00014"/>
</dbReference>